<feature type="chain" id="PRO_5036700101" evidence="1">
    <location>
        <begin position="27"/>
        <end position="283"/>
    </location>
</feature>
<dbReference type="EMBL" id="JACORU010000001">
    <property type="protein sequence ID" value="MBC5763289.1"/>
    <property type="molecule type" value="Genomic_DNA"/>
</dbReference>
<dbReference type="Proteomes" id="UP000596827">
    <property type="component" value="Unassembled WGS sequence"/>
</dbReference>
<name>A0A923M5X7_9BURK</name>
<keyword evidence="1" id="KW-0732">Signal</keyword>
<reference evidence="2" key="1">
    <citation type="submission" date="2020-08" db="EMBL/GenBank/DDBJ databases">
        <title>Ramlibacter sp. GTP1 16S ribosomal RNA gene genome sequencing and assembly.</title>
        <authorList>
            <person name="Kang M."/>
        </authorList>
    </citation>
    <scope>NUCLEOTIDE SEQUENCE</scope>
    <source>
        <strain evidence="2">GTP1</strain>
    </source>
</reference>
<keyword evidence="3" id="KW-1185">Reference proteome</keyword>
<sequence length="283" mass="29775">MMTDLRLPAARVLAAGLLAAALGAQAQAPAAVNDGTAARNAPAAAAARAASVPAAAIASSSGDVRVLVVAEQEATLSSQMGRDSRVTAMPRQVGDTFRAGDLLVAFDCSERVALVKEAEAKLLRAREIHLSKLKQQSLGAVADIDVVTAAADAETARAQLESAKAQERQCTIPAPFPGLVVRTRAHAHEVVKPGEPLLDILNTASLRVQLYVPSSWVRWVRPGTRFKVQIDETGATYNAQVSKISGRIDGSSQTVELLGRFDRMPARVLPGMIGKATFEGAPR</sequence>
<comment type="caution">
    <text evidence="2">The sequence shown here is derived from an EMBL/GenBank/DDBJ whole genome shotgun (WGS) entry which is preliminary data.</text>
</comment>
<feature type="signal peptide" evidence="1">
    <location>
        <begin position="1"/>
        <end position="26"/>
    </location>
</feature>
<proteinExistence type="predicted"/>
<dbReference type="AlphaFoldDB" id="A0A923M5X7"/>
<evidence type="ECO:0000313" key="2">
    <source>
        <dbReference type="EMBL" id="MBC5763289.1"/>
    </source>
</evidence>
<dbReference type="Gene3D" id="2.40.50.100">
    <property type="match status" value="1"/>
</dbReference>
<dbReference type="Gene3D" id="1.10.287.470">
    <property type="entry name" value="Helix hairpin bin"/>
    <property type="match status" value="1"/>
</dbReference>
<organism evidence="2 3">
    <name type="scientific">Ramlibacter albus</name>
    <dbReference type="NCBI Taxonomy" id="2079448"/>
    <lineage>
        <taxon>Bacteria</taxon>
        <taxon>Pseudomonadati</taxon>
        <taxon>Pseudomonadota</taxon>
        <taxon>Betaproteobacteria</taxon>
        <taxon>Burkholderiales</taxon>
        <taxon>Comamonadaceae</taxon>
        <taxon>Ramlibacter</taxon>
    </lineage>
</organism>
<gene>
    <name evidence="2" type="ORF">H8R02_02420</name>
</gene>
<protein>
    <submittedName>
        <fullName evidence="2">HlyD family efflux transporter periplasmic adaptor subunit</fullName>
    </submittedName>
</protein>
<accession>A0A923M5X7</accession>
<dbReference type="GO" id="GO:1990281">
    <property type="term" value="C:efflux pump complex"/>
    <property type="evidence" value="ECO:0007669"/>
    <property type="project" value="TreeGrafter"/>
</dbReference>
<dbReference type="PANTHER" id="PTHR30469">
    <property type="entry name" value="MULTIDRUG RESISTANCE PROTEIN MDTA"/>
    <property type="match status" value="1"/>
</dbReference>
<dbReference type="SUPFAM" id="SSF111369">
    <property type="entry name" value="HlyD-like secretion proteins"/>
    <property type="match status" value="1"/>
</dbReference>
<dbReference type="Gene3D" id="2.40.30.170">
    <property type="match status" value="1"/>
</dbReference>
<dbReference type="GO" id="GO:0015562">
    <property type="term" value="F:efflux transmembrane transporter activity"/>
    <property type="evidence" value="ECO:0007669"/>
    <property type="project" value="TreeGrafter"/>
</dbReference>
<dbReference type="RefSeq" id="WP_187079745.1">
    <property type="nucleotide sequence ID" value="NZ_JACORU010000001.1"/>
</dbReference>
<dbReference type="PANTHER" id="PTHR30469:SF15">
    <property type="entry name" value="HLYD FAMILY OF SECRETION PROTEINS"/>
    <property type="match status" value="1"/>
</dbReference>
<evidence type="ECO:0000256" key="1">
    <source>
        <dbReference type="SAM" id="SignalP"/>
    </source>
</evidence>
<evidence type="ECO:0000313" key="3">
    <source>
        <dbReference type="Proteomes" id="UP000596827"/>
    </source>
</evidence>